<evidence type="ECO:0000313" key="1">
    <source>
        <dbReference type="EMBL" id="KAK7805066.1"/>
    </source>
</evidence>
<name>A0AAW0HSG6_MYOGA</name>
<comment type="caution">
    <text evidence="1">The sequence shown here is derived from an EMBL/GenBank/DDBJ whole genome shotgun (WGS) entry which is preliminary data.</text>
</comment>
<organism evidence="1 2">
    <name type="scientific">Myodes glareolus</name>
    <name type="common">Bank vole</name>
    <name type="synonym">Clethrionomys glareolus</name>
    <dbReference type="NCBI Taxonomy" id="447135"/>
    <lineage>
        <taxon>Eukaryota</taxon>
        <taxon>Metazoa</taxon>
        <taxon>Chordata</taxon>
        <taxon>Craniata</taxon>
        <taxon>Vertebrata</taxon>
        <taxon>Euteleostomi</taxon>
        <taxon>Mammalia</taxon>
        <taxon>Eutheria</taxon>
        <taxon>Euarchontoglires</taxon>
        <taxon>Glires</taxon>
        <taxon>Rodentia</taxon>
        <taxon>Myomorpha</taxon>
        <taxon>Muroidea</taxon>
        <taxon>Cricetidae</taxon>
        <taxon>Arvicolinae</taxon>
        <taxon>Myodes</taxon>
    </lineage>
</organism>
<reference evidence="1 2" key="1">
    <citation type="journal article" date="2023" name="bioRxiv">
        <title>Conserved and derived expression patterns and positive selection on dental genes reveal complex evolutionary context of ever-growing rodent molars.</title>
        <authorList>
            <person name="Calamari Z.T."/>
            <person name="Song A."/>
            <person name="Cohen E."/>
            <person name="Akter M."/>
            <person name="Roy R.D."/>
            <person name="Hallikas O."/>
            <person name="Christensen M.M."/>
            <person name="Li P."/>
            <person name="Marangoni P."/>
            <person name="Jernvall J."/>
            <person name="Klein O.D."/>
        </authorList>
    </citation>
    <scope>NUCLEOTIDE SEQUENCE [LARGE SCALE GENOMIC DNA]</scope>
    <source>
        <strain evidence="1">V071</strain>
    </source>
</reference>
<dbReference type="AlphaFoldDB" id="A0AAW0HSG6"/>
<evidence type="ECO:0000313" key="2">
    <source>
        <dbReference type="Proteomes" id="UP001488838"/>
    </source>
</evidence>
<dbReference type="Proteomes" id="UP001488838">
    <property type="component" value="Unassembled WGS sequence"/>
</dbReference>
<accession>A0AAW0HSG6</accession>
<proteinExistence type="predicted"/>
<keyword evidence="2" id="KW-1185">Reference proteome</keyword>
<protein>
    <recommendedName>
        <fullName evidence="3">Secreted protein</fullName>
    </recommendedName>
</protein>
<dbReference type="EMBL" id="JBBHLL010000354">
    <property type="protein sequence ID" value="KAK7805066.1"/>
    <property type="molecule type" value="Genomic_DNA"/>
</dbReference>
<gene>
    <name evidence="1" type="ORF">U0070_006472</name>
</gene>
<sequence>MPACDTGLALRRGCSGTPPTQLLFLGWSRPFGYAHGTAMATSKPRGLTLSHQWACSCSAQLLFAAFFPPGSSAEDNEDV</sequence>
<evidence type="ECO:0008006" key="3">
    <source>
        <dbReference type="Google" id="ProtNLM"/>
    </source>
</evidence>